<comment type="subunit">
    <text evidence="3 13">Monomer.</text>
</comment>
<dbReference type="AlphaFoldDB" id="A0A1Q2HSU7"/>
<dbReference type="InterPro" id="IPR003699">
    <property type="entry name" value="QueA"/>
</dbReference>
<evidence type="ECO:0000256" key="2">
    <source>
        <dbReference type="ARBA" id="ARBA00004691"/>
    </source>
</evidence>
<dbReference type="GO" id="GO:0005737">
    <property type="term" value="C:cytoplasm"/>
    <property type="evidence" value="ECO:0007669"/>
    <property type="project" value="UniProtKB-SubCell"/>
</dbReference>
<evidence type="ECO:0000313" key="15">
    <source>
        <dbReference type="Proteomes" id="UP000188273"/>
    </source>
</evidence>
<evidence type="ECO:0000256" key="1">
    <source>
        <dbReference type="ARBA" id="ARBA00004496"/>
    </source>
</evidence>
<dbReference type="GO" id="GO:0051075">
    <property type="term" value="F:S-adenosylmethionine:tRNA ribosyltransferase-isomerase activity"/>
    <property type="evidence" value="ECO:0007669"/>
    <property type="project" value="UniProtKB-EC"/>
</dbReference>
<comment type="catalytic activity">
    <reaction evidence="8 13">
        <text>7-aminomethyl-7-carbaguanosine(34) in tRNA + S-adenosyl-L-methionine = epoxyqueuosine(34) in tRNA + adenine + L-methionine + 2 H(+)</text>
        <dbReference type="Rhea" id="RHEA:32155"/>
        <dbReference type="Rhea" id="RHEA-COMP:10342"/>
        <dbReference type="Rhea" id="RHEA-COMP:18582"/>
        <dbReference type="ChEBI" id="CHEBI:15378"/>
        <dbReference type="ChEBI" id="CHEBI:16708"/>
        <dbReference type="ChEBI" id="CHEBI:57844"/>
        <dbReference type="ChEBI" id="CHEBI:59789"/>
        <dbReference type="ChEBI" id="CHEBI:82833"/>
        <dbReference type="ChEBI" id="CHEBI:194443"/>
        <dbReference type="EC" id="2.4.99.17"/>
    </reaction>
</comment>
<keyword evidence="7 13" id="KW-0671">Queuosine biosynthesis</keyword>
<dbReference type="PANTHER" id="PTHR30307">
    <property type="entry name" value="S-ADENOSYLMETHIONINE:TRNA RIBOSYLTRANSFERASE-ISOMERASE"/>
    <property type="match status" value="1"/>
</dbReference>
<proteinExistence type="inferred from homology"/>
<keyword evidence="4 13" id="KW-0963">Cytoplasm</keyword>
<evidence type="ECO:0000256" key="8">
    <source>
        <dbReference type="ARBA" id="ARBA00052751"/>
    </source>
</evidence>
<comment type="function">
    <text evidence="13">Transfers and isomerizes the ribose moiety from AdoMet to the 7-aminomethyl group of 7-deazaguanine (preQ1-tRNA) to give epoxyqueuosine (oQ-tRNA).</text>
</comment>
<evidence type="ECO:0000256" key="7">
    <source>
        <dbReference type="ARBA" id="ARBA00022785"/>
    </source>
</evidence>
<dbReference type="InterPro" id="IPR042118">
    <property type="entry name" value="QueA_dom1"/>
</dbReference>
<comment type="subcellular location">
    <subcellularLocation>
        <location evidence="1 13">Cytoplasm</location>
    </subcellularLocation>
</comment>
<dbReference type="FunFam" id="3.40.1780.10:FF:000001">
    <property type="entry name" value="S-adenosylmethionine:tRNA ribosyltransferase-isomerase"/>
    <property type="match status" value="1"/>
</dbReference>
<evidence type="ECO:0000256" key="4">
    <source>
        <dbReference type="ARBA" id="ARBA00022490"/>
    </source>
</evidence>
<dbReference type="UniPathway" id="UPA00392"/>
<dbReference type="RefSeq" id="WP_077541590.1">
    <property type="nucleotide sequence ID" value="NZ_CP019633.1"/>
</dbReference>
<protein>
    <recommendedName>
        <fullName evidence="11 13">S-adenosylmethionine:tRNA ribosyltransferase-isomerase</fullName>
        <ecNumber evidence="10 13">2.4.99.17</ecNumber>
    </recommendedName>
    <alternativeName>
        <fullName evidence="12 13">Queuosine biosynthesis protein QueA</fullName>
    </alternativeName>
</protein>
<comment type="similarity">
    <text evidence="9 13">Belongs to the QueA family.</text>
</comment>
<dbReference type="STRING" id="1940790.L21SP3_02243"/>
<keyword evidence="5 13" id="KW-0808">Transferase</keyword>
<dbReference type="NCBIfam" id="TIGR00113">
    <property type="entry name" value="queA"/>
    <property type="match status" value="1"/>
</dbReference>
<evidence type="ECO:0000313" key="14">
    <source>
        <dbReference type="EMBL" id="AQQ10411.1"/>
    </source>
</evidence>
<dbReference type="OrthoDB" id="9805933at2"/>
<evidence type="ECO:0000256" key="3">
    <source>
        <dbReference type="ARBA" id="ARBA00011245"/>
    </source>
</evidence>
<evidence type="ECO:0000256" key="9">
    <source>
        <dbReference type="ARBA" id="ARBA00061210"/>
    </source>
</evidence>
<dbReference type="InterPro" id="IPR042119">
    <property type="entry name" value="QueA_dom2"/>
</dbReference>
<dbReference type="NCBIfam" id="NF001140">
    <property type="entry name" value="PRK00147.1"/>
    <property type="match status" value="1"/>
</dbReference>
<evidence type="ECO:0000256" key="12">
    <source>
        <dbReference type="ARBA" id="ARBA00076160"/>
    </source>
</evidence>
<evidence type="ECO:0000256" key="11">
    <source>
        <dbReference type="ARBA" id="ARBA00069325"/>
    </source>
</evidence>
<dbReference type="InterPro" id="IPR036100">
    <property type="entry name" value="QueA_sf"/>
</dbReference>
<dbReference type="KEGG" id="pbu:L21SP3_02243"/>
<sequence length="349" mass="38544">MKTKDLEYYLPEELIAQKPADARSSSRLLVLDKQNGTLDDRLFSDIGDYLRVGDCLVLNDTKVLSARFFAKRETGASLEGLYLGQAGENAWHIMLRNARKVKPGEKILLLNRDKEVYMKALACHRMGDGSWFIEPETDRPAEEVLDNIGYAPLPPYISRPGGGENPEMDRKRYQTVFAKKEGAVAAPTAGLHFTEQILSSLEKKGVHTSRVTLHVGAGTFKPVTASELSNHEIHSEKYNLSKDAAEKINAAKENGGRIIAVGTTSVRTLETAAAGGKLEACSGETRLFIVPGVKFNIVDAMITNFHLPRSTLLALVGAFAGMDKIMTAYKHAVEKRYRFFSYGDAMLIY</sequence>
<dbReference type="SUPFAM" id="SSF111337">
    <property type="entry name" value="QueA-like"/>
    <property type="match status" value="1"/>
</dbReference>
<dbReference type="Gene3D" id="2.40.10.240">
    <property type="entry name" value="QueA-like"/>
    <property type="match status" value="1"/>
</dbReference>
<dbReference type="Pfam" id="PF02547">
    <property type="entry name" value="Queuosine_synth"/>
    <property type="match status" value="1"/>
</dbReference>
<reference evidence="15" key="1">
    <citation type="submission" date="2017-02" db="EMBL/GenBank/DDBJ databases">
        <title>Comparative genomics and description of representatives of a novel lineage of planctomycetes thriving in anoxic sediments.</title>
        <authorList>
            <person name="Spring S."/>
            <person name="Bunk B."/>
            <person name="Sproer C."/>
            <person name="Klenk H.-P."/>
        </authorList>
    </citation>
    <scope>NUCLEOTIDE SEQUENCE [LARGE SCALE GENOMIC DNA]</scope>
    <source>
        <strain evidence="15">L21-RPul-D3</strain>
    </source>
</reference>
<keyword evidence="6 13" id="KW-0949">S-adenosyl-L-methionine</keyword>
<keyword evidence="14" id="KW-0328">Glycosyltransferase</keyword>
<evidence type="ECO:0000256" key="10">
    <source>
        <dbReference type="ARBA" id="ARBA00066503"/>
    </source>
</evidence>
<evidence type="ECO:0000256" key="5">
    <source>
        <dbReference type="ARBA" id="ARBA00022679"/>
    </source>
</evidence>
<evidence type="ECO:0000256" key="6">
    <source>
        <dbReference type="ARBA" id="ARBA00022691"/>
    </source>
</evidence>
<dbReference type="EMBL" id="CP019633">
    <property type="protein sequence ID" value="AQQ10411.1"/>
    <property type="molecule type" value="Genomic_DNA"/>
</dbReference>
<dbReference type="Gene3D" id="3.40.1780.10">
    <property type="entry name" value="QueA-like"/>
    <property type="match status" value="1"/>
</dbReference>
<dbReference type="EC" id="2.4.99.17" evidence="10 13"/>
<accession>A0A1Q2HSU7</accession>
<gene>
    <name evidence="13 14" type="primary">queA</name>
    <name evidence="14" type="ORF">L21SP3_02243</name>
</gene>
<dbReference type="GO" id="GO:0008616">
    <property type="term" value="P:tRNA queuosine(34) biosynthetic process"/>
    <property type="evidence" value="ECO:0007669"/>
    <property type="project" value="UniProtKB-UniRule"/>
</dbReference>
<dbReference type="HAMAP" id="MF_00113">
    <property type="entry name" value="QueA"/>
    <property type="match status" value="1"/>
</dbReference>
<organism evidence="14 15">
    <name type="scientific">Sedimentisphaera cyanobacteriorum</name>
    <dbReference type="NCBI Taxonomy" id="1940790"/>
    <lineage>
        <taxon>Bacteria</taxon>
        <taxon>Pseudomonadati</taxon>
        <taxon>Planctomycetota</taxon>
        <taxon>Phycisphaerae</taxon>
        <taxon>Sedimentisphaerales</taxon>
        <taxon>Sedimentisphaeraceae</taxon>
        <taxon>Sedimentisphaera</taxon>
    </lineage>
</organism>
<evidence type="ECO:0000256" key="13">
    <source>
        <dbReference type="HAMAP-Rule" id="MF_00113"/>
    </source>
</evidence>
<name>A0A1Q2HSU7_9BACT</name>
<keyword evidence="15" id="KW-1185">Reference proteome</keyword>
<keyword evidence="14" id="KW-0413">Isomerase</keyword>
<dbReference type="Proteomes" id="UP000188273">
    <property type="component" value="Chromosome"/>
</dbReference>
<comment type="pathway">
    <text evidence="2 13">tRNA modification; tRNA-queuosine biosynthesis.</text>
</comment>
<dbReference type="PANTHER" id="PTHR30307:SF0">
    <property type="entry name" value="S-ADENOSYLMETHIONINE:TRNA RIBOSYLTRANSFERASE-ISOMERASE"/>
    <property type="match status" value="1"/>
</dbReference>